<sequence length="143" mass="16487">MDNIRTNIEKFGWHFLYIFDPEGNASDFSYSVGFEESYNHPEIIVFGLKKDTAHHILSDIADELKNGKTFNPNERLNDVIGGDMDVLFKPVQEEFHSEYLGLASKYYQKSFRAMVMFWPNKQNILPTEGGCDLTIQDEALKIV</sequence>
<evidence type="ECO:0000313" key="1">
    <source>
        <dbReference type="EMBL" id="QPG60536.1"/>
    </source>
</evidence>
<reference evidence="1" key="1">
    <citation type="submission" date="2021-07" db="EMBL/GenBank/DDBJ databases">
        <title>Shewanella sp. YLB-07 whole genome sequence.</title>
        <authorList>
            <person name="Yu L."/>
        </authorList>
    </citation>
    <scope>NUCLEOTIDE SEQUENCE</scope>
    <source>
        <strain evidence="1">YLB-08</strain>
    </source>
</reference>
<dbReference type="RefSeq" id="WP_142874830.1">
    <property type="nucleotide sequence ID" value="NZ_CP045503.2"/>
</dbReference>
<name>A0ABX6VFF2_9GAMM</name>
<organism evidence="1 2">
    <name type="scientific">Shewanella eurypsychrophilus</name>
    <dbReference type="NCBI Taxonomy" id="2593656"/>
    <lineage>
        <taxon>Bacteria</taxon>
        <taxon>Pseudomonadati</taxon>
        <taxon>Pseudomonadota</taxon>
        <taxon>Gammaproteobacteria</taxon>
        <taxon>Alteromonadales</taxon>
        <taxon>Shewanellaceae</taxon>
        <taxon>Shewanella</taxon>
    </lineage>
</organism>
<dbReference type="InterPro" id="IPR025358">
    <property type="entry name" value="DUF4262"/>
</dbReference>
<dbReference type="Pfam" id="PF14081">
    <property type="entry name" value="DUF4262"/>
    <property type="match status" value="1"/>
</dbReference>
<protein>
    <submittedName>
        <fullName evidence="1">DUF4262 domain-containing protein</fullName>
    </submittedName>
</protein>
<gene>
    <name evidence="1" type="ORF">FM038_017705</name>
</gene>
<keyword evidence="2" id="KW-1185">Reference proteome</keyword>
<dbReference type="Proteomes" id="UP000316416">
    <property type="component" value="Chromosome"/>
</dbReference>
<evidence type="ECO:0000313" key="2">
    <source>
        <dbReference type="Proteomes" id="UP000316416"/>
    </source>
</evidence>
<proteinExistence type="predicted"/>
<accession>A0ABX6VFF2</accession>
<dbReference type="EMBL" id="CP045503">
    <property type="protein sequence ID" value="QPG60536.1"/>
    <property type="molecule type" value="Genomic_DNA"/>
</dbReference>